<sequence>MAKNITFRDVDSLTLPVPSGTLSGAPVAVGGIAGVALTSRDTAGNATVLISPSHVAEVTTADAVASVGLAIYVTSAGVVTTTATSNTLLGYALATKGGTSGIVPVLFA</sequence>
<dbReference type="OrthoDB" id="3831028at2"/>
<name>A0A4P6F394_9MICO</name>
<dbReference type="RefSeq" id="WP_129187507.1">
    <property type="nucleotide sequence ID" value="NZ_CP035493.1"/>
</dbReference>
<dbReference type="InterPro" id="IPR011231">
    <property type="entry name" value="Phage_VT1-Sakai_H0018"/>
</dbReference>
<evidence type="ECO:0000313" key="2">
    <source>
        <dbReference type="Proteomes" id="UP000292118"/>
    </source>
</evidence>
<accession>A0A4P6F394</accession>
<dbReference type="Proteomes" id="UP000292118">
    <property type="component" value="Chromosome"/>
</dbReference>
<dbReference type="Pfam" id="PF09956">
    <property type="entry name" value="Phage_cement_2"/>
    <property type="match status" value="1"/>
</dbReference>
<keyword evidence="2" id="KW-1185">Reference proteome</keyword>
<protein>
    <submittedName>
        <fullName evidence="1">DUF2190 family protein</fullName>
    </submittedName>
</protein>
<evidence type="ECO:0000313" key="1">
    <source>
        <dbReference type="EMBL" id="QAY69994.1"/>
    </source>
</evidence>
<dbReference type="EMBL" id="CP035493">
    <property type="protein sequence ID" value="QAY69994.1"/>
    <property type="molecule type" value="Genomic_DNA"/>
</dbReference>
<organism evidence="1 2">
    <name type="scientific">Xylanimonas protaetiae</name>
    <dbReference type="NCBI Taxonomy" id="2509457"/>
    <lineage>
        <taxon>Bacteria</taxon>
        <taxon>Bacillati</taxon>
        <taxon>Actinomycetota</taxon>
        <taxon>Actinomycetes</taxon>
        <taxon>Micrococcales</taxon>
        <taxon>Promicromonosporaceae</taxon>
        <taxon>Xylanimonas</taxon>
    </lineage>
</organism>
<dbReference type="KEGG" id="xya:ET471_08085"/>
<proteinExistence type="predicted"/>
<dbReference type="AlphaFoldDB" id="A0A4P6F394"/>
<reference evidence="1 2" key="1">
    <citation type="submission" date="2019-01" db="EMBL/GenBank/DDBJ databases">
        <title>Genome sequencing of strain FW10M-9.</title>
        <authorList>
            <person name="Heo J."/>
            <person name="Kim S.-J."/>
            <person name="Kim J.-S."/>
            <person name="Hong S.-B."/>
            <person name="Kwon S.-W."/>
        </authorList>
    </citation>
    <scope>NUCLEOTIDE SEQUENCE [LARGE SCALE GENOMIC DNA]</scope>
    <source>
        <strain evidence="1 2">FW10M-9</strain>
    </source>
</reference>
<gene>
    <name evidence="1" type="ORF">ET471_08085</name>
</gene>